<protein>
    <submittedName>
        <fullName evidence="2">Uncharacterized protein</fullName>
    </submittedName>
</protein>
<evidence type="ECO:0000313" key="2">
    <source>
        <dbReference type="EMBL" id="EAR85322.2"/>
    </source>
</evidence>
<name>I7M6J5_TETTS</name>
<sequence length="538" mass="62729">MNVKALVIYLFIYQQINKQNKGLTINLYKYLLDFKEISINIIIILKEYQFLIDFYQLIQRVLAEGFIIKNMQEDQIISNCEQVKPHFKQKQSPGTFQKLQENVIVLQKDDVRNSSSNNFSNNNQGINNMTPNIKLPLTMVGNVTLSKGMYLTLMKRREQKAFGNTSYSSTPRLQSTQNKIQSNKQYHSCARINVPSYTKLNQVTNQHDFKNVKNSKQNSIKKLLGTEDATYMLRSQVKKEKSNKYKDIHKTKKIDKEKNKKNATCKRKRKNSITSEAEGEFVLKDITRQSQNQNQQNKNKQNVEKSCKDKKVSTQKSISKSKNSQPQKKTQVYSMRERSKFYQRGNQLKKSEQNSKISENYDQVSSKISEQSRESAYYDKENQQMSSNISYSSQLSAGDSNISKNSNLNPFSGLHQSTSMWHEEALDLQTERAMFIQKLKRDKKKKYSQSPKRCVPGFKVKFETSKNKIYSFNCFRDKDLGFDKQHRDTIDLEQDNDYETDCEQIKESILNVFQSLCVAVCEEKINQQIYGKTQSSIY</sequence>
<evidence type="ECO:0000256" key="1">
    <source>
        <dbReference type="SAM" id="MobiDB-lite"/>
    </source>
</evidence>
<dbReference type="RefSeq" id="XP_001032985.2">
    <property type="nucleotide sequence ID" value="XM_001032985.2"/>
</dbReference>
<dbReference type="EMBL" id="GG662622">
    <property type="protein sequence ID" value="EAR85322.2"/>
    <property type="molecule type" value="Genomic_DNA"/>
</dbReference>
<evidence type="ECO:0000313" key="3">
    <source>
        <dbReference type="Proteomes" id="UP000009168"/>
    </source>
</evidence>
<dbReference type="InParanoid" id="I7M6J5"/>
<feature type="compositionally biased region" description="Polar residues" evidence="1">
    <location>
        <begin position="314"/>
        <end position="333"/>
    </location>
</feature>
<dbReference type="AlphaFoldDB" id="I7M6J5"/>
<feature type="compositionally biased region" description="Polar residues" evidence="1">
    <location>
        <begin position="344"/>
        <end position="369"/>
    </location>
</feature>
<reference evidence="3" key="1">
    <citation type="journal article" date="2006" name="PLoS Biol.">
        <title>Macronuclear genome sequence of the ciliate Tetrahymena thermophila, a model eukaryote.</title>
        <authorList>
            <person name="Eisen J.A."/>
            <person name="Coyne R.S."/>
            <person name="Wu M."/>
            <person name="Wu D."/>
            <person name="Thiagarajan M."/>
            <person name="Wortman J.R."/>
            <person name="Badger J.H."/>
            <person name="Ren Q."/>
            <person name="Amedeo P."/>
            <person name="Jones K.M."/>
            <person name="Tallon L.J."/>
            <person name="Delcher A.L."/>
            <person name="Salzberg S.L."/>
            <person name="Silva J.C."/>
            <person name="Haas B.J."/>
            <person name="Majoros W.H."/>
            <person name="Farzad M."/>
            <person name="Carlton J.M."/>
            <person name="Smith R.K. Jr."/>
            <person name="Garg J."/>
            <person name="Pearlman R.E."/>
            <person name="Karrer K.M."/>
            <person name="Sun L."/>
            <person name="Manning G."/>
            <person name="Elde N.C."/>
            <person name="Turkewitz A.P."/>
            <person name="Asai D.J."/>
            <person name="Wilkes D.E."/>
            <person name="Wang Y."/>
            <person name="Cai H."/>
            <person name="Collins K."/>
            <person name="Stewart B.A."/>
            <person name="Lee S.R."/>
            <person name="Wilamowska K."/>
            <person name="Weinberg Z."/>
            <person name="Ruzzo W.L."/>
            <person name="Wloga D."/>
            <person name="Gaertig J."/>
            <person name="Frankel J."/>
            <person name="Tsao C.-C."/>
            <person name="Gorovsky M.A."/>
            <person name="Keeling P.J."/>
            <person name="Waller R.F."/>
            <person name="Patron N.J."/>
            <person name="Cherry J.M."/>
            <person name="Stover N.A."/>
            <person name="Krieger C.J."/>
            <person name="del Toro C."/>
            <person name="Ryder H.F."/>
            <person name="Williamson S.C."/>
            <person name="Barbeau R.A."/>
            <person name="Hamilton E.P."/>
            <person name="Orias E."/>
        </authorList>
    </citation>
    <scope>NUCLEOTIDE SEQUENCE [LARGE SCALE GENOMIC DNA]</scope>
    <source>
        <strain evidence="3">SB210</strain>
    </source>
</reference>
<organism evidence="2 3">
    <name type="scientific">Tetrahymena thermophila (strain SB210)</name>
    <dbReference type="NCBI Taxonomy" id="312017"/>
    <lineage>
        <taxon>Eukaryota</taxon>
        <taxon>Sar</taxon>
        <taxon>Alveolata</taxon>
        <taxon>Ciliophora</taxon>
        <taxon>Intramacronucleata</taxon>
        <taxon>Oligohymenophorea</taxon>
        <taxon>Hymenostomatida</taxon>
        <taxon>Tetrahymenina</taxon>
        <taxon>Tetrahymenidae</taxon>
        <taxon>Tetrahymena</taxon>
    </lineage>
</organism>
<accession>I7M6J5</accession>
<feature type="compositionally biased region" description="Basic and acidic residues" evidence="1">
    <location>
        <begin position="301"/>
        <end position="312"/>
    </location>
</feature>
<feature type="region of interest" description="Disordered" evidence="1">
    <location>
        <begin position="287"/>
        <end position="374"/>
    </location>
</feature>
<dbReference type="Proteomes" id="UP000009168">
    <property type="component" value="Unassembled WGS sequence"/>
</dbReference>
<dbReference type="OrthoDB" id="10681326at2759"/>
<dbReference type="KEGG" id="tet:TTHERM_00470950"/>
<gene>
    <name evidence="2" type="ORF">TTHERM_00470950</name>
</gene>
<keyword evidence="3" id="KW-1185">Reference proteome</keyword>
<dbReference type="GeneID" id="7840952"/>
<proteinExistence type="predicted"/>
<feature type="compositionally biased region" description="Low complexity" evidence="1">
    <location>
        <begin position="291"/>
        <end position="300"/>
    </location>
</feature>